<dbReference type="Proteomes" id="UP001056120">
    <property type="component" value="Linkage Group LG12"/>
</dbReference>
<gene>
    <name evidence="1" type="ORF">L1987_39668</name>
</gene>
<proteinExistence type="predicted"/>
<protein>
    <submittedName>
        <fullName evidence="1">Uncharacterized protein</fullName>
    </submittedName>
</protein>
<name>A0ACB9HNV9_9ASTR</name>
<dbReference type="EMBL" id="CM042029">
    <property type="protein sequence ID" value="KAI3796981.1"/>
    <property type="molecule type" value="Genomic_DNA"/>
</dbReference>
<reference evidence="2" key="1">
    <citation type="journal article" date="2022" name="Mol. Ecol. Resour.">
        <title>The genomes of chicory, endive, great burdock and yacon provide insights into Asteraceae palaeo-polyploidization history and plant inulin production.</title>
        <authorList>
            <person name="Fan W."/>
            <person name="Wang S."/>
            <person name="Wang H."/>
            <person name="Wang A."/>
            <person name="Jiang F."/>
            <person name="Liu H."/>
            <person name="Zhao H."/>
            <person name="Xu D."/>
            <person name="Zhang Y."/>
        </authorList>
    </citation>
    <scope>NUCLEOTIDE SEQUENCE [LARGE SCALE GENOMIC DNA]</scope>
    <source>
        <strain evidence="2">cv. Yunnan</strain>
    </source>
</reference>
<accession>A0ACB9HNV9</accession>
<organism evidence="1 2">
    <name type="scientific">Smallanthus sonchifolius</name>
    <dbReference type="NCBI Taxonomy" id="185202"/>
    <lineage>
        <taxon>Eukaryota</taxon>
        <taxon>Viridiplantae</taxon>
        <taxon>Streptophyta</taxon>
        <taxon>Embryophyta</taxon>
        <taxon>Tracheophyta</taxon>
        <taxon>Spermatophyta</taxon>
        <taxon>Magnoliopsida</taxon>
        <taxon>eudicotyledons</taxon>
        <taxon>Gunneridae</taxon>
        <taxon>Pentapetalae</taxon>
        <taxon>asterids</taxon>
        <taxon>campanulids</taxon>
        <taxon>Asterales</taxon>
        <taxon>Asteraceae</taxon>
        <taxon>Asteroideae</taxon>
        <taxon>Heliantheae alliance</taxon>
        <taxon>Millerieae</taxon>
        <taxon>Smallanthus</taxon>
    </lineage>
</organism>
<reference evidence="1 2" key="2">
    <citation type="journal article" date="2022" name="Mol. Ecol. Resour.">
        <title>The genomes of chicory, endive, great burdock and yacon provide insights into Asteraceae paleo-polyploidization history and plant inulin production.</title>
        <authorList>
            <person name="Fan W."/>
            <person name="Wang S."/>
            <person name="Wang H."/>
            <person name="Wang A."/>
            <person name="Jiang F."/>
            <person name="Liu H."/>
            <person name="Zhao H."/>
            <person name="Xu D."/>
            <person name="Zhang Y."/>
        </authorList>
    </citation>
    <scope>NUCLEOTIDE SEQUENCE [LARGE SCALE GENOMIC DNA]</scope>
    <source>
        <strain evidence="2">cv. Yunnan</strain>
        <tissue evidence="1">Leaves</tissue>
    </source>
</reference>
<evidence type="ECO:0000313" key="2">
    <source>
        <dbReference type="Proteomes" id="UP001056120"/>
    </source>
</evidence>
<evidence type="ECO:0000313" key="1">
    <source>
        <dbReference type="EMBL" id="KAI3796981.1"/>
    </source>
</evidence>
<sequence length="164" mass="18516">MKALAHTSRIEPVRLRMKNPNREVTGMKNPSRLVPNRLRTKSLRSKVVSEASSDCRRSSLFCFTMHSSSCFKCEEILSMASTSQNQQHQQEDSLPISHAPISCQESSNREYIEKKVLKEQILRLVDEVAEDSVSQKKKDLLKSAKAALQKALEAPDQISSSRSK</sequence>
<keyword evidence="2" id="KW-1185">Reference proteome</keyword>
<comment type="caution">
    <text evidence="1">The sequence shown here is derived from an EMBL/GenBank/DDBJ whole genome shotgun (WGS) entry which is preliminary data.</text>
</comment>